<feature type="transmembrane region" description="Helical" evidence="6">
    <location>
        <begin position="40"/>
        <end position="62"/>
    </location>
</feature>
<feature type="transmembrane region" description="Helical" evidence="6">
    <location>
        <begin position="179"/>
        <end position="197"/>
    </location>
</feature>
<evidence type="ECO:0000313" key="8">
    <source>
        <dbReference type="Proteomes" id="UP000319040"/>
    </source>
</evidence>
<dbReference type="InterPro" id="IPR003841">
    <property type="entry name" value="Na/Pi_transpt"/>
</dbReference>
<sequence length="563" mass="62140">MDYSLLDLLKLIGAVGLFLYGMKLMSEALQKVAGSKMRNIFAAMTSNRFLGVLTGLLVSATIQSSSATVLMVVSFVNAGLVSLIESIGIVMGANVGTTVTGWLISLFGFRFNLTEYALPLMAVGFPLVFSKINRHKSWGEAIIGFSLLFMSLGFISTTVPDVDSNPSILSFLSNYTNLGFLSVLLFVLIGTLLTALIQSSGATLAITFVMCNQGWIPYELGAAMILGENLGTTITPNIAATIGNISAKRTARLHLLFNLAGVIWVLSLFGPFTSFIHSIITSFNVVSVKNPQALIPFSLALFHTAFNLINLLLFIAFVPLIHRAVIRLVPHSGEEGEEFKLRYITTGMLSTSELCILQAKKELQSFARHTGKLLGFNRRLLAETNDKRFNKMYTAIEKYTSVSDDVEEEVASYLAKVSQGKLSDQSRKSIRAMLKLVSDLEHIADASFNQARIINRVQKNRIKFSPKIMTKLNLMFNLVEKALSVMSDNLNANQKKVDISQARTITQEINDYSERLKQEQIESLKNNEYPQEQGAAFADIFGECVKISSYAMNVSEALYETKR</sequence>
<dbReference type="Proteomes" id="UP000319040">
    <property type="component" value="Unassembled WGS sequence"/>
</dbReference>
<organism evidence="7 8">
    <name type="scientific">Saccharicrinis carchari</name>
    <dbReference type="NCBI Taxonomy" id="1168039"/>
    <lineage>
        <taxon>Bacteria</taxon>
        <taxon>Pseudomonadati</taxon>
        <taxon>Bacteroidota</taxon>
        <taxon>Bacteroidia</taxon>
        <taxon>Marinilabiliales</taxon>
        <taxon>Marinilabiliaceae</taxon>
        <taxon>Saccharicrinis</taxon>
    </lineage>
</organism>
<reference evidence="7 8" key="1">
    <citation type="submission" date="2017-05" db="EMBL/GenBank/DDBJ databases">
        <authorList>
            <person name="Varghese N."/>
            <person name="Submissions S."/>
        </authorList>
    </citation>
    <scope>NUCLEOTIDE SEQUENCE [LARGE SCALE GENOMIC DNA]</scope>
    <source>
        <strain evidence="7 8">DSM 27040</strain>
    </source>
</reference>
<keyword evidence="4 6" id="KW-1133">Transmembrane helix</keyword>
<proteinExistence type="predicted"/>
<dbReference type="Pfam" id="PF02690">
    <property type="entry name" value="Na_Pi_cotrans"/>
    <property type="match status" value="2"/>
</dbReference>
<accession>A0A521CL62</accession>
<evidence type="ECO:0000256" key="6">
    <source>
        <dbReference type="SAM" id="Phobius"/>
    </source>
</evidence>
<dbReference type="GO" id="GO:0005436">
    <property type="term" value="F:sodium:phosphate symporter activity"/>
    <property type="evidence" value="ECO:0007669"/>
    <property type="project" value="InterPro"/>
</dbReference>
<feature type="transmembrane region" description="Helical" evidence="6">
    <location>
        <begin position="300"/>
        <end position="321"/>
    </location>
</feature>
<dbReference type="EMBL" id="FXTB01000003">
    <property type="protein sequence ID" value="SMO60207.1"/>
    <property type="molecule type" value="Genomic_DNA"/>
</dbReference>
<dbReference type="NCBIfam" id="NF037997">
    <property type="entry name" value="Na_Pi_symport"/>
    <property type="match status" value="1"/>
</dbReference>
<keyword evidence="2" id="KW-1003">Cell membrane</keyword>
<keyword evidence="3 6" id="KW-0812">Transmembrane</keyword>
<keyword evidence="5 6" id="KW-0472">Membrane</keyword>
<dbReference type="InterPro" id="IPR004633">
    <property type="entry name" value="NaPi_cotrn-rel/YqeW-like"/>
</dbReference>
<feature type="transmembrane region" description="Helical" evidence="6">
    <location>
        <begin position="141"/>
        <end position="159"/>
    </location>
</feature>
<evidence type="ECO:0000256" key="3">
    <source>
        <dbReference type="ARBA" id="ARBA00022692"/>
    </source>
</evidence>
<keyword evidence="8" id="KW-1185">Reference proteome</keyword>
<feature type="transmembrane region" description="Helical" evidence="6">
    <location>
        <begin position="255"/>
        <end position="280"/>
    </location>
</feature>
<dbReference type="RefSeq" id="WP_142532959.1">
    <property type="nucleotide sequence ID" value="NZ_FXTB01000003.1"/>
</dbReference>
<dbReference type="NCBIfam" id="TIGR00704">
    <property type="entry name" value="NaPi_cotrn_rel"/>
    <property type="match status" value="1"/>
</dbReference>
<protein>
    <submittedName>
        <fullName evidence="7">Phosphate:Na+ symporter</fullName>
    </submittedName>
</protein>
<gene>
    <name evidence="7" type="ORF">SAMN06265379_103260</name>
</gene>
<evidence type="ECO:0000256" key="1">
    <source>
        <dbReference type="ARBA" id="ARBA00004651"/>
    </source>
</evidence>
<dbReference type="Gene3D" id="1.20.58.220">
    <property type="entry name" value="Phosphate transport system protein phou homolog 2, domain 2"/>
    <property type="match status" value="1"/>
</dbReference>
<dbReference type="PANTHER" id="PTHR10010:SF46">
    <property type="entry name" value="SODIUM-DEPENDENT PHOSPHATE TRANSPORT PROTEIN 2B"/>
    <property type="match status" value="1"/>
</dbReference>
<dbReference type="InterPro" id="IPR038078">
    <property type="entry name" value="PhoU-like_sf"/>
</dbReference>
<evidence type="ECO:0000256" key="2">
    <source>
        <dbReference type="ARBA" id="ARBA00022475"/>
    </source>
</evidence>
<feature type="transmembrane region" description="Helical" evidence="6">
    <location>
        <begin position="7"/>
        <end position="25"/>
    </location>
</feature>
<comment type="subcellular location">
    <subcellularLocation>
        <location evidence="1">Cell membrane</location>
        <topology evidence="1">Multi-pass membrane protein</topology>
    </subcellularLocation>
</comment>
<evidence type="ECO:0000256" key="5">
    <source>
        <dbReference type="ARBA" id="ARBA00023136"/>
    </source>
</evidence>
<dbReference type="GO" id="GO:0044341">
    <property type="term" value="P:sodium-dependent phosphate transport"/>
    <property type="evidence" value="ECO:0007669"/>
    <property type="project" value="InterPro"/>
</dbReference>
<evidence type="ECO:0000256" key="4">
    <source>
        <dbReference type="ARBA" id="ARBA00022989"/>
    </source>
</evidence>
<evidence type="ECO:0000313" key="7">
    <source>
        <dbReference type="EMBL" id="SMO60207.1"/>
    </source>
</evidence>
<name>A0A521CL62_SACCC</name>
<dbReference type="PANTHER" id="PTHR10010">
    <property type="entry name" value="SOLUTE CARRIER FAMILY 34 SODIUM PHOSPHATE , MEMBER 2-RELATED"/>
    <property type="match status" value="1"/>
</dbReference>
<dbReference type="OrthoDB" id="9763003at2"/>
<dbReference type="SUPFAM" id="SSF109755">
    <property type="entry name" value="PhoU-like"/>
    <property type="match status" value="1"/>
</dbReference>
<dbReference type="AlphaFoldDB" id="A0A521CL62"/>
<dbReference type="GO" id="GO:0005886">
    <property type="term" value="C:plasma membrane"/>
    <property type="evidence" value="ECO:0007669"/>
    <property type="project" value="UniProtKB-SubCell"/>
</dbReference>